<evidence type="ECO:0000313" key="7">
    <source>
        <dbReference type="Proteomes" id="UP000013827"/>
    </source>
</evidence>
<reference evidence="6" key="2">
    <citation type="submission" date="2024-10" db="UniProtKB">
        <authorList>
            <consortium name="EnsemblProtists"/>
        </authorList>
    </citation>
    <scope>IDENTIFICATION</scope>
</reference>
<evidence type="ECO:0000256" key="1">
    <source>
        <dbReference type="ARBA" id="ARBA00022723"/>
    </source>
</evidence>
<dbReference type="Gene3D" id="1.10.287.110">
    <property type="entry name" value="DnaJ domain"/>
    <property type="match status" value="1"/>
</dbReference>
<dbReference type="FunFam" id="1.10.287.110:FF:000046">
    <property type="entry name" value="dnaJ homolog subfamily C member 21"/>
    <property type="match status" value="1"/>
</dbReference>
<name>A0A0D3L067_EMIH1</name>
<evidence type="ECO:0000313" key="6">
    <source>
        <dbReference type="EnsemblProtists" id="EOD41402"/>
    </source>
</evidence>
<dbReference type="HOGENOM" id="CLU_009539_3_0_1"/>
<dbReference type="InterPro" id="IPR001623">
    <property type="entry name" value="DnaJ_domain"/>
</dbReference>
<dbReference type="AlphaFoldDB" id="A0A0D3L067"/>
<sequence>MRCHYEVLGVERDADDDALKKAYRKLALKWHPDKNQDQIELATETFKQIQSAYAVLSDKHERAWYDDHREAILRGAGGGSAGGGDEDDDGGFDLWAYFSSSAYSGFGDDERGFYAAYSRVFEAVDKAERDSGAKGKPPAPELGRSDAAWSEVRGFYAHWEAFSTGRSMAHVDLYDTREAPNRQVRRAMEKENDKARAAARKKANECVRALAAYVKKRDPRRLAGMAALAQEDEDDDEDEDEGEEQQLQQRGREQQQQQQESEEEEEREAAAVVESAETPDAALGQVLNAAARRRAKKSQRQQAQAAAVGGDGEDGESATLCKVCGLECGSRNKLFQHIKANPTHAVLKEQPARGKRR</sequence>
<dbReference type="InterPro" id="IPR036869">
    <property type="entry name" value="J_dom_sf"/>
</dbReference>
<dbReference type="Proteomes" id="UP000013827">
    <property type="component" value="Unassembled WGS sequence"/>
</dbReference>
<dbReference type="InterPro" id="IPR018253">
    <property type="entry name" value="DnaJ_domain_CS"/>
</dbReference>
<dbReference type="STRING" id="2903.R1E1V6"/>
<dbReference type="RefSeq" id="XP_005793831.1">
    <property type="nucleotide sequence ID" value="XM_005793774.1"/>
</dbReference>
<reference evidence="7" key="1">
    <citation type="journal article" date="2013" name="Nature">
        <title>Pan genome of the phytoplankton Emiliania underpins its global distribution.</title>
        <authorList>
            <person name="Read B.A."/>
            <person name="Kegel J."/>
            <person name="Klute M.J."/>
            <person name="Kuo A."/>
            <person name="Lefebvre S.C."/>
            <person name="Maumus F."/>
            <person name="Mayer C."/>
            <person name="Miller J."/>
            <person name="Monier A."/>
            <person name="Salamov A."/>
            <person name="Young J."/>
            <person name="Aguilar M."/>
            <person name="Claverie J.M."/>
            <person name="Frickenhaus S."/>
            <person name="Gonzalez K."/>
            <person name="Herman E.K."/>
            <person name="Lin Y.C."/>
            <person name="Napier J."/>
            <person name="Ogata H."/>
            <person name="Sarno A.F."/>
            <person name="Shmutz J."/>
            <person name="Schroeder D."/>
            <person name="de Vargas C."/>
            <person name="Verret F."/>
            <person name="von Dassow P."/>
            <person name="Valentin K."/>
            <person name="Van de Peer Y."/>
            <person name="Wheeler G."/>
            <person name="Dacks J.B."/>
            <person name="Delwiche C.F."/>
            <person name="Dyhrman S.T."/>
            <person name="Glockner G."/>
            <person name="John U."/>
            <person name="Richards T."/>
            <person name="Worden A.Z."/>
            <person name="Zhang X."/>
            <person name="Grigoriev I.V."/>
            <person name="Allen A.E."/>
            <person name="Bidle K."/>
            <person name="Borodovsky M."/>
            <person name="Bowler C."/>
            <person name="Brownlee C."/>
            <person name="Cock J.M."/>
            <person name="Elias M."/>
            <person name="Gladyshev V.N."/>
            <person name="Groth M."/>
            <person name="Guda C."/>
            <person name="Hadaegh A."/>
            <person name="Iglesias-Rodriguez M.D."/>
            <person name="Jenkins J."/>
            <person name="Jones B.M."/>
            <person name="Lawson T."/>
            <person name="Leese F."/>
            <person name="Lindquist E."/>
            <person name="Lobanov A."/>
            <person name="Lomsadze A."/>
            <person name="Malik S.B."/>
            <person name="Marsh M.E."/>
            <person name="Mackinder L."/>
            <person name="Mock T."/>
            <person name="Mueller-Roeber B."/>
            <person name="Pagarete A."/>
            <person name="Parker M."/>
            <person name="Probert I."/>
            <person name="Quesneville H."/>
            <person name="Raines C."/>
            <person name="Rensing S.A."/>
            <person name="Riano-Pachon D.M."/>
            <person name="Richier S."/>
            <person name="Rokitta S."/>
            <person name="Shiraiwa Y."/>
            <person name="Soanes D.M."/>
            <person name="van der Giezen M."/>
            <person name="Wahlund T.M."/>
            <person name="Williams B."/>
            <person name="Wilson W."/>
            <person name="Wolfe G."/>
            <person name="Wurch L.L."/>
        </authorList>
    </citation>
    <scope>NUCLEOTIDE SEQUENCE</scope>
</reference>
<keyword evidence="3" id="KW-0862">Zinc</keyword>
<dbReference type="EnsemblProtists" id="EOD41402">
    <property type="protein sequence ID" value="EOD41402"/>
    <property type="gene ID" value="EMIHUDRAFT_62466"/>
</dbReference>
<dbReference type="InterPro" id="IPR054076">
    <property type="entry name" value="ZUO1-like_ZHD"/>
</dbReference>
<dbReference type="PROSITE" id="PS50076">
    <property type="entry name" value="DNAJ_2"/>
    <property type="match status" value="1"/>
</dbReference>
<accession>A0A0D3L067</accession>
<dbReference type="KEGG" id="ehx:EMIHUDRAFT_62466"/>
<dbReference type="CDD" id="cd06257">
    <property type="entry name" value="DnaJ"/>
    <property type="match status" value="1"/>
</dbReference>
<dbReference type="PANTHER" id="PTHR44029">
    <property type="entry name" value="DNAJ HOMOLOG SUBFAMILY C MEMBER 21"/>
    <property type="match status" value="1"/>
</dbReference>
<keyword evidence="1" id="KW-0479">Metal-binding</keyword>
<evidence type="ECO:0000256" key="3">
    <source>
        <dbReference type="ARBA" id="ARBA00022833"/>
    </source>
</evidence>
<dbReference type="PROSITE" id="PS00636">
    <property type="entry name" value="DNAJ_1"/>
    <property type="match status" value="1"/>
</dbReference>
<proteinExistence type="predicted"/>
<feature type="region of interest" description="Disordered" evidence="4">
    <location>
        <begin position="229"/>
        <end position="317"/>
    </location>
</feature>
<dbReference type="PRINTS" id="PR00625">
    <property type="entry name" value="JDOMAIN"/>
</dbReference>
<organism evidence="6 7">
    <name type="scientific">Emiliania huxleyi (strain CCMP1516)</name>
    <dbReference type="NCBI Taxonomy" id="280463"/>
    <lineage>
        <taxon>Eukaryota</taxon>
        <taxon>Haptista</taxon>
        <taxon>Haptophyta</taxon>
        <taxon>Prymnesiophyceae</taxon>
        <taxon>Isochrysidales</taxon>
        <taxon>Noelaerhabdaceae</taxon>
        <taxon>Emiliania</taxon>
    </lineage>
</organism>
<keyword evidence="2" id="KW-0863">Zinc-finger</keyword>
<dbReference type="SMART" id="SM00271">
    <property type="entry name" value="DnaJ"/>
    <property type="match status" value="1"/>
</dbReference>
<dbReference type="InterPro" id="IPR051964">
    <property type="entry name" value="Chaperone_stress_response"/>
</dbReference>
<feature type="compositionally biased region" description="Acidic residues" evidence="4">
    <location>
        <begin position="230"/>
        <end position="244"/>
    </location>
</feature>
<dbReference type="GO" id="GO:0005737">
    <property type="term" value="C:cytoplasm"/>
    <property type="evidence" value="ECO:0007669"/>
    <property type="project" value="TreeGrafter"/>
</dbReference>
<protein>
    <recommendedName>
        <fullName evidence="5">J domain-containing protein</fullName>
    </recommendedName>
</protein>
<dbReference type="OMA" id="DSTGEWN"/>
<feature type="compositionally biased region" description="Low complexity" evidence="4">
    <location>
        <begin position="245"/>
        <end position="259"/>
    </location>
</feature>
<dbReference type="SUPFAM" id="SSF46565">
    <property type="entry name" value="Chaperone J-domain"/>
    <property type="match status" value="1"/>
</dbReference>
<dbReference type="PaxDb" id="2903-EOD41402"/>
<keyword evidence="7" id="KW-1185">Reference proteome</keyword>
<feature type="domain" description="J" evidence="5">
    <location>
        <begin position="3"/>
        <end position="69"/>
    </location>
</feature>
<evidence type="ECO:0000259" key="5">
    <source>
        <dbReference type="PROSITE" id="PS50076"/>
    </source>
</evidence>
<evidence type="ECO:0000256" key="2">
    <source>
        <dbReference type="ARBA" id="ARBA00022771"/>
    </source>
</evidence>
<dbReference type="PANTHER" id="PTHR44029:SF1">
    <property type="entry name" value="DNAJ HOMOLOG SUBFAMILY C MEMBER 21"/>
    <property type="match status" value="1"/>
</dbReference>
<evidence type="ECO:0000256" key="4">
    <source>
        <dbReference type="SAM" id="MobiDB-lite"/>
    </source>
</evidence>
<dbReference type="GeneID" id="17286672"/>
<dbReference type="GO" id="GO:0008270">
    <property type="term" value="F:zinc ion binding"/>
    <property type="evidence" value="ECO:0007669"/>
    <property type="project" value="UniProtKB-KW"/>
</dbReference>
<dbReference type="eggNOG" id="KOG0717">
    <property type="taxonomic scope" value="Eukaryota"/>
</dbReference>
<dbReference type="Pfam" id="PF00226">
    <property type="entry name" value="DnaJ"/>
    <property type="match status" value="1"/>
</dbReference>
<dbReference type="Pfam" id="PF21884">
    <property type="entry name" value="ZUO1-like_ZHD"/>
    <property type="match status" value="1"/>
</dbReference>